<protein>
    <submittedName>
        <fullName evidence="2">Uncharacterized protein</fullName>
    </submittedName>
</protein>
<keyword evidence="3" id="KW-1185">Reference proteome</keyword>
<dbReference type="Proteomes" id="UP000030665">
    <property type="component" value="Unassembled WGS sequence"/>
</dbReference>
<keyword evidence="1" id="KW-1133">Transmembrane helix</keyword>
<keyword evidence="1" id="KW-0472">Membrane</keyword>
<evidence type="ECO:0000313" key="2">
    <source>
        <dbReference type="EMBL" id="CDW54166.1"/>
    </source>
</evidence>
<evidence type="ECO:0000313" key="3">
    <source>
        <dbReference type="Proteomes" id="UP000030665"/>
    </source>
</evidence>
<sequence length="157" mass="17546">MSKTFAPPLAAGMQKAPSVYAVPSKQPANKDYAIPFPQLNKDYAVPQTSPEMSEALTMGGKTTTFAETDFTIEPIKLVDGKRAKTAKILIRMLTRDDGSIKYYNRMIAVVLCFVMLTVVTIAFSFIDNEYMASYASFNEKSEEEYCYSTISLYLNRA</sequence>
<reference evidence="2" key="2">
    <citation type="submission" date="2014-03" db="EMBL/GenBank/DDBJ databases">
        <title>The whipworm genome and dual-species transcriptomics of an intimate host-pathogen interaction.</title>
        <authorList>
            <person name="Foth B.J."/>
            <person name="Tsai I.J."/>
            <person name="Reid A.J."/>
            <person name="Bancroft A.J."/>
            <person name="Nichol S."/>
            <person name="Tracey A."/>
            <person name="Holroyd N."/>
            <person name="Cotton J.A."/>
            <person name="Stanley E.J."/>
            <person name="Zarowiecki M."/>
            <person name="Liu J.Z."/>
            <person name="Huckvale T."/>
            <person name="Cooper P.J."/>
            <person name="Grencis R.K."/>
            <person name="Berriman M."/>
        </authorList>
    </citation>
    <scope>NUCLEOTIDE SEQUENCE [LARGE SCALE GENOMIC DNA]</scope>
</reference>
<feature type="transmembrane region" description="Helical" evidence="1">
    <location>
        <begin position="102"/>
        <end position="126"/>
    </location>
</feature>
<dbReference type="AlphaFoldDB" id="A0A077Z2C6"/>
<accession>A0A077Z2C6</accession>
<dbReference type="EMBL" id="HG805883">
    <property type="protein sequence ID" value="CDW54166.1"/>
    <property type="molecule type" value="Genomic_DNA"/>
</dbReference>
<reference evidence="2" key="1">
    <citation type="submission" date="2014-01" db="EMBL/GenBank/DDBJ databases">
        <authorList>
            <person name="Aslett M."/>
        </authorList>
    </citation>
    <scope>NUCLEOTIDE SEQUENCE</scope>
</reference>
<gene>
    <name evidence="2" type="ORF">TTRE_0000243601</name>
</gene>
<organism evidence="2 3">
    <name type="scientific">Trichuris trichiura</name>
    <name type="common">Whipworm</name>
    <name type="synonym">Trichocephalus trichiurus</name>
    <dbReference type="NCBI Taxonomy" id="36087"/>
    <lineage>
        <taxon>Eukaryota</taxon>
        <taxon>Metazoa</taxon>
        <taxon>Ecdysozoa</taxon>
        <taxon>Nematoda</taxon>
        <taxon>Enoplea</taxon>
        <taxon>Dorylaimia</taxon>
        <taxon>Trichinellida</taxon>
        <taxon>Trichuridae</taxon>
        <taxon>Trichuris</taxon>
    </lineage>
</organism>
<proteinExistence type="predicted"/>
<evidence type="ECO:0000256" key="1">
    <source>
        <dbReference type="SAM" id="Phobius"/>
    </source>
</evidence>
<name>A0A077Z2C6_TRITR</name>
<keyword evidence="1" id="KW-0812">Transmembrane</keyword>